<comment type="caution">
    <text evidence="3">The sequence shown here is derived from an EMBL/GenBank/DDBJ whole genome shotgun (WGS) entry which is preliminary data.</text>
</comment>
<dbReference type="GeneID" id="98140904"/>
<evidence type="ECO:0000256" key="2">
    <source>
        <dbReference type="SAM" id="Phobius"/>
    </source>
</evidence>
<keyword evidence="2" id="KW-1133">Transmembrane helix</keyword>
<protein>
    <submittedName>
        <fullName evidence="3">Uncharacterized protein</fullName>
    </submittedName>
</protein>
<organism evidence="3 4">
    <name type="scientific">Aspergillus lucknowensis</name>
    <dbReference type="NCBI Taxonomy" id="176173"/>
    <lineage>
        <taxon>Eukaryota</taxon>
        <taxon>Fungi</taxon>
        <taxon>Dikarya</taxon>
        <taxon>Ascomycota</taxon>
        <taxon>Pezizomycotina</taxon>
        <taxon>Eurotiomycetes</taxon>
        <taxon>Eurotiomycetidae</taxon>
        <taxon>Eurotiales</taxon>
        <taxon>Aspergillaceae</taxon>
        <taxon>Aspergillus</taxon>
        <taxon>Aspergillus subgen. Nidulantes</taxon>
    </lineage>
</organism>
<feature type="region of interest" description="Disordered" evidence="1">
    <location>
        <begin position="51"/>
        <end position="87"/>
    </location>
</feature>
<dbReference type="RefSeq" id="XP_070883140.1">
    <property type="nucleotide sequence ID" value="XM_071025832.1"/>
</dbReference>
<reference evidence="3 4" key="1">
    <citation type="submission" date="2024-07" db="EMBL/GenBank/DDBJ databases">
        <title>Section-level genome sequencing and comparative genomics of Aspergillus sections Usti and Cavernicolus.</title>
        <authorList>
            <consortium name="Lawrence Berkeley National Laboratory"/>
            <person name="Nybo J.L."/>
            <person name="Vesth T.C."/>
            <person name="Theobald S."/>
            <person name="Frisvad J.C."/>
            <person name="Larsen T.O."/>
            <person name="Kjaerboelling I."/>
            <person name="Rothschild-Mancinelli K."/>
            <person name="Lyhne E.K."/>
            <person name="Kogle M.E."/>
            <person name="Barry K."/>
            <person name="Clum A."/>
            <person name="Na H."/>
            <person name="Ledsgaard L."/>
            <person name="Lin J."/>
            <person name="Lipzen A."/>
            <person name="Kuo A."/>
            <person name="Riley R."/>
            <person name="Mondo S."/>
            <person name="Labutti K."/>
            <person name="Haridas S."/>
            <person name="Pangalinan J."/>
            <person name="Salamov A.A."/>
            <person name="Simmons B.A."/>
            <person name="Magnuson J.K."/>
            <person name="Chen J."/>
            <person name="Drula E."/>
            <person name="Henrissat B."/>
            <person name="Wiebenga A."/>
            <person name="Lubbers R.J."/>
            <person name="Gomes A.C."/>
            <person name="Macurrencykelacurrency M.R."/>
            <person name="Stajich J."/>
            <person name="Grigoriev I.V."/>
            <person name="Mortensen U.H."/>
            <person name="De Vries R.P."/>
            <person name="Baker S.E."/>
            <person name="Andersen M.R."/>
        </authorList>
    </citation>
    <scope>NUCLEOTIDE SEQUENCE [LARGE SCALE GENOMIC DNA]</scope>
    <source>
        <strain evidence="3 4">CBS 449.75</strain>
    </source>
</reference>
<feature type="compositionally biased region" description="Basic residues" evidence="1">
    <location>
        <begin position="59"/>
        <end position="85"/>
    </location>
</feature>
<dbReference type="Proteomes" id="UP001610432">
    <property type="component" value="Unassembled WGS sequence"/>
</dbReference>
<gene>
    <name evidence="3" type="ORF">BJX67DRAFT_226120</name>
</gene>
<name>A0ABR4LI78_9EURO</name>
<evidence type="ECO:0000256" key="1">
    <source>
        <dbReference type="SAM" id="MobiDB-lite"/>
    </source>
</evidence>
<feature type="transmembrane region" description="Helical" evidence="2">
    <location>
        <begin position="20"/>
        <end position="43"/>
    </location>
</feature>
<keyword evidence="2" id="KW-0472">Membrane</keyword>
<evidence type="ECO:0000313" key="3">
    <source>
        <dbReference type="EMBL" id="KAL2864161.1"/>
    </source>
</evidence>
<evidence type="ECO:0000313" key="4">
    <source>
        <dbReference type="Proteomes" id="UP001610432"/>
    </source>
</evidence>
<keyword evidence="2" id="KW-0812">Transmembrane</keyword>
<accession>A0ABR4LI78</accession>
<dbReference type="EMBL" id="JBFXLQ010000043">
    <property type="protein sequence ID" value="KAL2864161.1"/>
    <property type="molecule type" value="Genomic_DNA"/>
</dbReference>
<sequence length="143" mass="17012">MLVENSSEDSAGVMIKMFSILVSRCCAICRWVYYSIIHAVVSIMKMERSQTIKGNKRSEVKKKRKERKKKKRNEKKKRKKNRKKAVSSFKRFSPEWRYRMTQKKIRFDVLRPGSWDDRADGSFTGNWVRRISVQDRILTATCN</sequence>
<proteinExistence type="predicted"/>
<keyword evidence="4" id="KW-1185">Reference proteome</keyword>